<evidence type="ECO:0000256" key="2">
    <source>
        <dbReference type="SAM" id="SignalP"/>
    </source>
</evidence>
<accession>A0A9X6NA02</accession>
<organism evidence="3 4">
    <name type="scientific">Hypsibius exemplaris</name>
    <name type="common">Freshwater tardigrade</name>
    <dbReference type="NCBI Taxonomy" id="2072580"/>
    <lineage>
        <taxon>Eukaryota</taxon>
        <taxon>Metazoa</taxon>
        <taxon>Ecdysozoa</taxon>
        <taxon>Tardigrada</taxon>
        <taxon>Eutardigrada</taxon>
        <taxon>Parachela</taxon>
        <taxon>Hypsibioidea</taxon>
        <taxon>Hypsibiidae</taxon>
        <taxon>Hypsibius</taxon>
    </lineage>
</organism>
<feature type="chain" id="PRO_5040932468" evidence="2">
    <location>
        <begin position="24"/>
        <end position="449"/>
    </location>
</feature>
<feature type="signal peptide" evidence="2">
    <location>
        <begin position="1"/>
        <end position="23"/>
    </location>
</feature>
<keyword evidence="4" id="KW-1185">Reference proteome</keyword>
<feature type="region of interest" description="Disordered" evidence="1">
    <location>
        <begin position="101"/>
        <end position="131"/>
    </location>
</feature>
<feature type="compositionally biased region" description="Polar residues" evidence="1">
    <location>
        <begin position="436"/>
        <end position="449"/>
    </location>
</feature>
<feature type="region of interest" description="Disordered" evidence="1">
    <location>
        <begin position="260"/>
        <end position="279"/>
    </location>
</feature>
<name>A0A9X6NA02_HYPEX</name>
<comment type="caution">
    <text evidence="3">The sequence shown here is derived from an EMBL/GenBank/DDBJ whole genome shotgun (WGS) entry which is preliminary data.</text>
</comment>
<feature type="region of interest" description="Disordered" evidence="1">
    <location>
        <begin position="422"/>
        <end position="449"/>
    </location>
</feature>
<keyword evidence="2" id="KW-0732">Signal</keyword>
<feature type="compositionally biased region" description="Polar residues" evidence="1">
    <location>
        <begin position="107"/>
        <end position="131"/>
    </location>
</feature>
<protein>
    <submittedName>
        <fullName evidence="3">Uncharacterized protein</fullName>
    </submittedName>
</protein>
<dbReference type="EMBL" id="MTYJ01000198">
    <property type="protein sequence ID" value="OWA50640.1"/>
    <property type="molecule type" value="Genomic_DNA"/>
</dbReference>
<gene>
    <name evidence="3" type="ORF">BV898_15150</name>
</gene>
<dbReference type="Proteomes" id="UP000192578">
    <property type="component" value="Unassembled WGS sequence"/>
</dbReference>
<sequence length="449" mass="49794">MAPARLMLLFCLIMLYQRDFVASRSTHRNHRARSSATAFVRDGGRIWVVDGWHRDRKNRYGFWKAGSGVLVDVFYDFGANFLPSLSSGQFDTPSAFAPLLSPHAHGTPSSENPFLLSQAQDDQPDGTSSIDEGTQILTDCIYYADRSYTCRTNCDNDVTAEPLVKPFPNDSREYYTKNCTTDALTDGLPWYPSDHLIDKDIVPSGPHEVVATCTFYRTAWFECTDIMDCRAGPNRCRGGKQWRGSYTGSIQRGFQGKVTARSINGGGGPSPSVSVKQNDSCDDTERQMINFCKVAVADGVYINCYRNDKVCNSGICRTDITQTDELLPQKLRVSMGQLTDYLKPYPKMDFIAYCYFYANDDFHCVMLRDKDNGQKRTRFSCCTGEEVVVVDEDSEAAWIVEDRLQGGENLTELTSLMIANAGGGGGGGGESRRKSGNVSSAPSFSKSML</sequence>
<reference evidence="4" key="1">
    <citation type="submission" date="2017-01" db="EMBL/GenBank/DDBJ databases">
        <title>Comparative genomics of anhydrobiosis in the tardigrade Hypsibius dujardini.</title>
        <authorList>
            <person name="Yoshida Y."/>
            <person name="Koutsovoulos G."/>
            <person name="Laetsch D."/>
            <person name="Stevens L."/>
            <person name="Kumar S."/>
            <person name="Horikawa D."/>
            <person name="Ishino K."/>
            <person name="Komine S."/>
            <person name="Tomita M."/>
            <person name="Blaxter M."/>
            <person name="Arakawa K."/>
        </authorList>
    </citation>
    <scope>NUCLEOTIDE SEQUENCE [LARGE SCALE GENOMIC DNA]</scope>
    <source>
        <strain evidence="4">Z151</strain>
    </source>
</reference>
<evidence type="ECO:0000313" key="3">
    <source>
        <dbReference type="EMBL" id="OWA50640.1"/>
    </source>
</evidence>
<evidence type="ECO:0000256" key="1">
    <source>
        <dbReference type="SAM" id="MobiDB-lite"/>
    </source>
</evidence>
<dbReference type="AlphaFoldDB" id="A0A9X6NA02"/>
<evidence type="ECO:0000313" key="4">
    <source>
        <dbReference type="Proteomes" id="UP000192578"/>
    </source>
</evidence>
<proteinExistence type="predicted"/>